<reference evidence="2 3" key="1">
    <citation type="submission" date="2015-12" db="EMBL/GenBank/DDBJ databases">
        <title>Complete genome sequence of Pseudoalteromonas rubra SCSIO 6842, harboring a conjugative plasmid.</title>
        <authorList>
            <person name="Li B."/>
            <person name="Wang X."/>
        </authorList>
    </citation>
    <scope>NUCLEOTIDE SEQUENCE [LARGE SCALE GENOMIC DNA]</scope>
    <source>
        <strain evidence="2 3">SCSIO 6842</strain>
    </source>
</reference>
<keyword evidence="1" id="KW-0732">Signal</keyword>
<dbReference type="KEGG" id="prr:AT705_09245"/>
<evidence type="ECO:0008006" key="4">
    <source>
        <dbReference type="Google" id="ProtNLM"/>
    </source>
</evidence>
<feature type="chain" id="PRO_5006839436" description="Peptidase M48 domain-containing protein" evidence="1">
    <location>
        <begin position="17"/>
        <end position="276"/>
    </location>
</feature>
<protein>
    <recommendedName>
        <fullName evidence="4">Peptidase M48 domain-containing protein</fullName>
    </recommendedName>
</protein>
<dbReference type="PROSITE" id="PS51257">
    <property type="entry name" value="PROKAR_LIPOPROTEIN"/>
    <property type="match status" value="1"/>
</dbReference>
<dbReference type="EMBL" id="CP013611">
    <property type="protein sequence ID" value="ALU43109.1"/>
    <property type="molecule type" value="Genomic_DNA"/>
</dbReference>
<gene>
    <name evidence="2" type="ORF">AT705_09245</name>
</gene>
<name>A0A0U3HJG2_9GAMM</name>
<dbReference type="RefSeq" id="WP_058796376.1">
    <property type="nucleotide sequence ID" value="NZ_CP013611.1"/>
</dbReference>
<evidence type="ECO:0000256" key="1">
    <source>
        <dbReference type="SAM" id="SignalP"/>
    </source>
</evidence>
<accession>A0A0U3HJG2</accession>
<proteinExistence type="predicted"/>
<dbReference type="Proteomes" id="UP000069015">
    <property type="component" value="Chromosome 1"/>
</dbReference>
<sequence length="276" mass="31139">MGKTIVLCLAMMLAFACSKPFDPVEYYGLELTQEERSLIELSIDKLNQLIPPEKQLNLYLFDAQLQADGVAILWVNDTNLAHSPTDMMFVLSGCACVVIQPQVFLQWLNTQAAGTAQRRGSEILSYFILHELGHIDRGHAGRAASVDTDYYNCDENVQKHREQDADNFASELLKLHLGEASSWQRRQIAMDIQLALGFLSFDLQGKRIVDNFACSALNAPCAFHDMGDTHPNLELRLLRANCNLDDTYCDLLRDYEERRHSDGVFSDAILYDGRGM</sequence>
<dbReference type="AlphaFoldDB" id="A0A0U3HJG2"/>
<evidence type="ECO:0000313" key="3">
    <source>
        <dbReference type="Proteomes" id="UP000069015"/>
    </source>
</evidence>
<organism evidence="2 3">
    <name type="scientific">Pseudoalteromonas rubra</name>
    <dbReference type="NCBI Taxonomy" id="43658"/>
    <lineage>
        <taxon>Bacteria</taxon>
        <taxon>Pseudomonadati</taxon>
        <taxon>Pseudomonadota</taxon>
        <taxon>Gammaproteobacteria</taxon>
        <taxon>Alteromonadales</taxon>
        <taxon>Pseudoalteromonadaceae</taxon>
        <taxon>Pseudoalteromonas</taxon>
    </lineage>
</organism>
<evidence type="ECO:0000313" key="2">
    <source>
        <dbReference type="EMBL" id="ALU43109.1"/>
    </source>
</evidence>
<feature type="signal peptide" evidence="1">
    <location>
        <begin position="1"/>
        <end position="16"/>
    </location>
</feature>